<sequence length="159" mass="17658">MSLLTKTCQYLFLSATLVVSGLSITQVSHAAVAFQAQDSQKVALARKLINMDGSKQGFKQANKFIIESMRSNMIDMPDEFLDKLSKKMDSYDYEAQLASTYAQVLSTDELNALIELYNSPTGKSLANKMGLLTERIALQQSQISEQMIQQTLAEMGMLD</sequence>
<feature type="signal peptide" evidence="1">
    <location>
        <begin position="1"/>
        <end position="30"/>
    </location>
</feature>
<reference evidence="3 4" key="1">
    <citation type="submission" date="2018-06" db="EMBL/GenBank/DDBJ databases">
        <authorList>
            <consortium name="Pathogen Informatics"/>
            <person name="Doyle S."/>
        </authorList>
    </citation>
    <scope>NUCLEOTIDE SEQUENCE [LARGE SCALE GENOMIC DNA]</scope>
    <source>
        <strain evidence="3 4">NCTC10526</strain>
    </source>
</reference>
<keyword evidence="1" id="KW-0732">Signal</keyword>
<protein>
    <submittedName>
        <fullName evidence="3">Uncharacterized protein conserved in bacteria</fullName>
    </submittedName>
</protein>
<keyword evidence="4" id="KW-1185">Reference proteome</keyword>
<evidence type="ECO:0000256" key="1">
    <source>
        <dbReference type="SAM" id="SignalP"/>
    </source>
</evidence>
<feature type="domain" description="DUF2059" evidence="2">
    <location>
        <begin position="94"/>
        <end position="149"/>
    </location>
</feature>
<evidence type="ECO:0000313" key="4">
    <source>
        <dbReference type="Proteomes" id="UP000254123"/>
    </source>
</evidence>
<feature type="chain" id="PRO_5017012414" evidence="1">
    <location>
        <begin position="31"/>
        <end position="159"/>
    </location>
</feature>
<dbReference type="RefSeq" id="WP_028859895.1">
    <property type="nucleotide sequence ID" value="NZ_CAJHAQ010000001.1"/>
</dbReference>
<organism evidence="3 4">
    <name type="scientific">Psychrobacter phenylpyruvicus</name>
    <dbReference type="NCBI Taxonomy" id="29432"/>
    <lineage>
        <taxon>Bacteria</taxon>
        <taxon>Pseudomonadati</taxon>
        <taxon>Pseudomonadota</taxon>
        <taxon>Gammaproteobacteria</taxon>
        <taxon>Moraxellales</taxon>
        <taxon>Moraxellaceae</taxon>
        <taxon>Psychrobacter</taxon>
    </lineage>
</organism>
<dbReference type="STRING" id="1123034.GCA_000685805_02467"/>
<gene>
    <name evidence="3" type="ORF">NCTC10526_02709</name>
</gene>
<evidence type="ECO:0000259" key="2">
    <source>
        <dbReference type="Pfam" id="PF09832"/>
    </source>
</evidence>
<dbReference type="EMBL" id="UGVC01000001">
    <property type="protein sequence ID" value="SUD92313.1"/>
    <property type="molecule type" value="Genomic_DNA"/>
</dbReference>
<dbReference type="AlphaFoldDB" id="A0A379LP39"/>
<proteinExistence type="predicted"/>
<accession>A0A379LP39</accession>
<name>A0A379LP39_9GAMM</name>
<dbReference type="Pfam" id="PF09832">
    <property type="entry name" value="DUF2059"/>
    <property type="match status" value="1"/>
</dbReference>
<dbReference type="InterPro" id="IPR018637">
    <property type="entry name" value="DUF2059"/>
</dbReference>
<dbReference type="Proteomes" id="UP000254123">
    <property type="component" value="Unassembled WGS sequence"/>
</dbReference>
<evidence type="ECO:0000313" key="3">
    <source>
        <dbReference type="EMBL" id="SUD92313.1"/>
    </source>
</evidence>